<evidence type="ECO:0000256" key="1">
    <source>
        <dbReference type="PIRSR" id="PIRSR605502-1"/>
    </source>
</evidence>
<feature type="binding site" evidence="1">
    <location>
        <position position="308"/>
    </location>
    <ligand>
        <name>Mg(2+)</name>
        <dbReference type="ChEBI" id="CHEBI:18420"/>
        <label>1</label>
    </ligand>
</feature>
<feature type="binding site" evidence="1">
    <location>
        <position position="309"/>
    </location>
    <ligand>
        <name>Mg(2+)</name>
        <dbReference type="ChEBI" id="CHEBI:18420"/>
        <label>1</label>
    </ligand>
</feature>
<evidence type="ECO:0000313" key="2">
    <source>
        <dbReference type="EMBL" id="QDU19447.1"/>
    </source>
</evidence>
<dbReference type="GO" id="GO:0046872">
    <property type="term" value="F:metal ion binding"/>
    <property type="evidence" value="ECO:0007669"/>
    <property type="project" value="UniProtKB-KW"/>
</dbReference>
<gene>
    <name evidence="2" type="ORF">ETAA1_13720</name>
</gene>
<feature type="binding site" evidence="1">
    <location>
        <position position="72"/>
    </location>
    <ligand>
        <name>Mg(2+)</name>
        <dbReference type="ChEBI" id="CHEBI:18420"/>
        <label>1</label>
    </ligand>
</feature>
<accession>A0A517XPL1</accession>
<feature type="binding site" evidence="1">
    <location>
        <position position="71"/>
    </location>
    <ligand>
        <name>Mg(2+)</name>
        <dbReference type="ChEBI" id="CHEBI:18420"/>
        <label>1</label>
    </ligand>
</feature>
<dbReference type="Proteomes" id="UP000319576">
    <property type="component" value="Chromosome"/>
</dbReference>
<dbReference type="GO" id="GO:0016787">
    <property type="term" value="F:hydrolase activity"/>
    <property type="evidence" value="ECO:0007669"/>
    <property type="project" value="UniProtKB-KW"/>
</dbReference>
<dbReference type="PANTHER" id="PTHR16222:SF12">
    <property type="entry name" value="ADP-RIBOSYLGLYCOHYDROLASE-RELATED"/>
    <property type="match status" value="1"/>
</dbReference>
<dbReference type="EMBL" id="CP036273">
    <property type="protein sequence ID" value="QDU19447.1"/>
    <property type="molecule type" value="Genomic_DNA"/>
</dbReference>
<protein>
    <submittedName>
        <fullName evidence="2">ADP-ribosylglycohydrolase</fullName>
    </submittedName>
</protein>
<dbReference type="PANTHER" id="PTHR16222">
    <property type="entry name" value="ADP-RIBOSYLGLYCOHYDROLASE"/>
    <property type="match status" value="1"/>
</dbReference>
<keyword evidence="1" id="KW-0460">Magnesium</keyword>
<reference evidence="2 3" key="1">
    <citation type="submission" date="2019-02" db="EMBL/GenBank/DDBJ databases">
        <title>Deep-cultivation of Planctomycetes and their phenomic and genomic characterization uncovers novel biology.</title>
        <authorList>
            <person name="Wiegand S."/>
            <person name="Jogler M."/>
            <person name="Boedeker C."/>
            <person name="Pinto D."/>
            <person name="Vollmers J."/>
            <person name="Rivas-Marin E."/>
            <person name="Kohn T."/>
            <person name="Peeters S.H."/>
            <person name="Heuer A."/>
            <person name="Rast P."/>
            <person name="Oberbeckmann S."/>
            <person name="Bunk B."/>
            <person name="Jeske O."/>
            <person name="Meyerdierks A."/>
            <person name="Storesund J.E."/>
            <person name="Kallscheuer N."/>
            <person name="Luecker S."/>
            <person name="Lage O.M."/>
            <person name="Pohl T."/>
            <person name="Merkel B.J."/>
            <person name="Hornburger P."/>
            <person name="Mueller R.-W."/>
            <person name="Bruemmer F."/>
            <person name="Labrenz M."/>
            <person name="Spormann A.M."/>
            <person name="Op den Camp H."/>
            <person name="Overmann J."/>
            <person name="Amann R."/>
            <person name="Jetten M.S.M."/>
            <person name="Mascher T."/>
            <person name="Medema M.H."/>
            <person name="Devos D.P."/>
            <person name="Kaster A.-K."/>
            <person name="Ovreas L."/>
            <person name="Rohde M."/>
            <person name="Galperin M.Y."/>
            <person name="Jogler C."/>
        </authorList>
    </citation>
    <scope>NUCLEOTIDE SEQUENCE [LARGE SCALE GENOMIC DNA]</scope>
    <source>
        <strain evidence="2 3">ETA_A1</strain>
    </source>
</reference>
<feature type="binding site" evidence="1">
    <location>
        <position position="306"/>
    </location>
    <ligand>
        <name>Mg(2+)</name>
        <dbReference type="ChEBI" id="CHEBI:18420"/>
        <label>1</label>
    </ligand>
</feature>
<keyword evidence="2" id="KW-0378">Hydrolase</keyword>
<feature type="binding site" evidence="1">
    <location>
        <position position="73"/>
    </location>
    <ligand>
        <name>Mg(2+)</name>
        <dbReference type="ChEBI" id="CHEBI:18420"/>
        <label>1</label>
    </ligand>
</feature>
<dbReference type="InterPro" id="IPR036705">
    <property type="entry name" value="Ribosyl_crysJ1_sf"/>
</dbReference>
<sequence length="340" mass="36459">MMNPFRIVRARWAAMTTPLPPDHAARLTRAKLAVEGLSVGDALGQTCFHPDNYAALLDDPRATARAPWEYTDDTEMALGIVEVLTAHGRIDQDELARTFARRFELLPFRGYGGGAIRLLGAIAAGADWRAAAESLFGGGSFGNGSAMRAAPVGAYFADDGYERVAEQARLAAAVTHAHPEGIAGGIAAAVASAYAWVNRDRRADDAVKRGLFDAVLAHTPAGEVRDGIERAANLRVEVPTEPAVRLVDYGAAIVPFDTSLEPVVRQLGNGSRIICQDTVPFCLWVAARHLDDFRTALVQTVRAHGDIDTNAAIVGGIVGLAVGESGIPRDWRDDREDLKW</sequence>
<dbReference type="Gene3D" id="1.10.4080.10">
    <property type="entry name" value="ADP-ribosylation/Crystallin J1"/>
    <property type="match status" value="1"/>
</dbReference>
<proteinExistence type="predicted"/>
<name>A0A517XPL1_9BACT</name>
<dbReference type="InterPro" id="IPR005502">
    <property type="entry name" value="Ribosyl_crysJ1"/>
</dbReference>
<dbReference type="SUPFAM" id="SSF101478">
    <property type="entry name" value="ADP-ribosylglycohydrolase"/>
    <property type="match status" value="1"/>
</dbReference>
<dbReference type="KEGG" id="uli:ETAA1_13720"/>
<keyword evidence="3" id="KW-1185">Reference proteome</keyword>
<comment type="cofactor">
    <cofactor evidence="1">
        <name>Mg(2+)</name>
        <dbReference type="ChEBI" id="CHEBI:18420"/>
    </cofactor>
    <text evidence="1">Binds 2 magnesium ions per subunit.</text>
</comment>
<dbReference type="AlphaFoldDB" id="A0A517XPL1"/>
<dbReference type="Pfam" id="PF03747">
    <property type="entry name" value="ADP_ribosyl_GH"/>
    <property type="match status" value="1"/>
</dbReference>
<evidence type="ECO:0000313" key="3">
    <source>
        <dbReference type="Proteomes" id="UP000319576"/>
    </source>
</evidence>
<organism evidence="2 3">
    <name type="scientific">Urbifossiella limnaea</name>
    <dbReference type="NCBI Taxonomy" id="2528023"/>
    <lineage>
        <taxon>Bacteria</taxon>
        <taxon>Pseudomonadati</taxon>
        <taxon>Planctomycetota</taxon>
        <taxon>Planctomycetia</taxon>
        <taxon>Gemmatales</taxon>
        <taxon>Gemmataceae</taxon>
        <taxon>Urbifossiella</taxon>
    </lineage>
</organism>
<dbReference type="InterPro" id="IPR050792">
    <property type="entry name" value="ADP-ribosylglycohydrolase"/>
</dbReference>
<keyword evidence="1" id="KW-0479">Metal-binding</keyword>